<dbReference type="Proteomes" id="UP000599009">
    <property type="component" value="Unassembled WGS sequence"/>
</dbReference>
<evidence type="ECO:0000259" key="2">
    <source>
        <dbReference type="Pfam" id="PF05134"/>
    </source>
</evidence>
<proteinExistence type="predicted"/>
<dbReference type="RefSeq" id="WP_165942414.1">
    <property type="nucleotide sequence ID" value="NZ_BMME01000001.1"/>
</dbReference>
<dbReference type="Gene3D" id="3.30.420.380">
    <property type="match status" value="1"/>
</dbReference>
<comment type="caution">
    <text evidence="3">The sequence shown here is derived from an EMBL/GenBank/DDBJ whole genome shotgun (WGS) entry which is preliminary data.</text>
</comment>
<evidence type="ECO:0000256" key="1">
    <source>
        <dbReference type="SAM" id="Phobius"/>
    </source>
</evidence>
<feature type="transmembrane region" description="Helical" evidence="1">
    <location>
        <begin position="221"/>
        <end position="241"/>
    </location>
</feature>
<keyword evidence="1" id="KW-0812">Transmembrane</keyword>
<accession>A0ABQ2EFX2</accession>
<protein>
    <submittedName>
        <fullName evidence="3">Type II secretion system protein L</fullName>
    </submittedName>
</protein>
<feature type="domain" description="GspL cytoplasmic actin-ATPase-like" evidence="2">
    <location>
        <begin position="44"/>
        <end position="167"/>
    </location>
</feature>
<evidence type="ECO:0000313" key="3">
    <source>
        <dbReference type="EMBL" id="GGK09794.1"/>
    </source>
</evidence>
<keyword evidence="4" id="KW-1185">Reference proteome</keyword>
<dbReference type="InterPro" id="IPR007812">
    <property type="entry name" value="T2SS_protein-GspL"/>
</dbReference>
<gene>
    <name evidence="3" type="primary">xcsL</name>
    <name evidence="3" type="ORF">GCM10011394_19010</name>
</gene>
<dbReference type="InterPro" id="IPR024230">
    <property type="entry name" value="GspL_cyto_dom"/>
</dbReference>
<evidence type="ECO:0000313" key="4">
    <source>
        <dbReference type="Proteomes" id="UP000599009"/>
    </source>
</evidence>
<dbReference type="NCBIfam" id="TIGR01709">
    <property type="entry name" value="typeII_sec_gspL"/>
    <property type="match status" value="1"/>
</dbReference>
<name>A0ABQ2EFX2_9GAMM</name>
<organism evidence="3 4">
    <name type="scientific">Luteimonas terricola</name>
    <dbReference type="NCBI Taxonomy" id="645597"/>
    <lineage>
        <taxon>Bacteria</taxon>
        <taxon>Pseudomonadati</taxon>
        <taxon>Pseudomonadota</taxon>
        <taxon>Gammaproteobacteria</taxon>
        <taxon>Lysobacterales</taxon>
        <taxon>Lysobacteraceae</taxon>
        <taxon>Luteimonas</taxon>
    </lineage>
</organism>
<keyword evidence="1" id="KW-0472">Membrane</keyword>
<keyword evidence="1" id="KW-1133">Transmembrane helix</keyword>
<sequence length="364" mass="37628">MSKRILFLPADPAAEAICLDVDDGGRVLSRAALRPDAPAAPMPAVTRTVLVVPGDAVRIDRLALQAHSSAQAHAAARALLAGRLAQPGEPHVVLDADATATLRTVAAVEPGALRGWLARAAALGLHPDAAVPEQLLLPEPADAGSVHLLVTADRWLARGDGLAFSAPPALAAQVLGDRPLARINGDIESLAARALRPELDLLQGGFAPASARAKPASRRRLAWLVAVLLASPLLLVAAQALRLELAARALESRAEAAVREALPAARDAAPDALHLHLQAAREPRLFAAASGALFSAVAARSGSHLVELEFQRGDRLRAVVFHPGPDDIEALRAALATDGWRLVEGGGSDVPGGLHTGLVLEPAA</sequence>
<dbReference type="InterPro" id="IPR043129">
    <property type="entry name" value="ATPase_NBD"/>
</dbReference>
<dbReference type="EMBL" id="BMME01000001">
    <property type="protein sequence ID" value="GGK09794.1"/>
    <property type="molecule type" value="Genomic_DNA"/>
</dbReference>
<dbReference type="SUPFAM" id="SSF53067">
    <property type="entry name" value="Actin-like ATPase domain"/>
    <property type="match status" value="1"/>
</dbReference>
<dbReference type="Pfam" id="PF05134">
    <property type="entry name" value="T2SSL"/>
    <property type="match status" value="1"/>
</dbReference>
<reference evidence="4" key="1">
    <citation type="journal article" date="2019" name="Int. J. Syst. Evol. Microbiol.">
        <title>The Global Catalogue of Microorganisms (GCM) 10K type strain sequencing project: providing services to taxonomists for standard genome sequencing and annotation.</title>
        <authorList>
            <consortium name="The Broad Institute Genomics Platform"/>
            <consortium name="The Broad Institute Genome Sequencing Center for Infectious Disease"/>
            <person name="Wu L."/>
            <person name="Ma J."/>
        </authorList>
    </citation>
    <scope>NUCLEOTIDE SEQUENCE [LARGE SCALE GENOMIC DNA]</scope>
    <source>
        <strain evidence="4">CGMCC 1.8985</strain>
    </source>
</reference>